<dbReference type="Proteomes" id="UP000808038">
    <property type="component" value="Unassembled WGS sequence"/>
</dbReference>
<dbReference type="InterPro" id="IPR006016">
    <property type="entry name" value="UspA"/>
</dbReference>
<reference evidence="5" key="1">
    <citation type="submission" date="2020-02" db="EMBL/GenBank/DDBJ databases">
        <authorList>
            <person name="Fontana A."/>
            <person name="Patrone V."/>
            <person name="Morelli L."/>
        </authorList>
    </citation>
    <scope>NUCLEOTIDE SEQUENCE</scope>
    <source>
        <strain evidence="5">CCUG 30943</strain>
        <strain evidence="6">CCUG 43002</strain>
    </source>
</reference>
<dbReference type="RefSeq" id="WP_003608701.1">
    <property type="nucleotide sequence ID" value="NZ_ALXH01000097.1"/>
</dbReference>
<dbReference type="OrthoDB" id="2243761at2"/>
<evidence type="ECO:0000313" key="7">
    <source>
        <dbReference type="Proteomes" id="UP000650485"/>
    </source>
</evidence>
<dbReference type="AlphaFoldDB" id="A0A0R2F260"/>
<evidence type="ECO:0000313" key="6">
    <source>
        <dbReference type="EMBL" id="MBJ7638312.1"/>
    </source>
</evidence>
<dbReference type="PANTHER" id="PTHR46268">
    <property type="entry name" value="STRESS RESPONSE PROTEIN NHAX"/>
    <property type="match status" value="1"/>
</dbReference>
<comment type="subcellular location">
    <subcellularLocation>
        <location evidence="2">Cytoplasm</location>
    </subcellularLocation>
</comment>
<dbReference type="SUPFAM" id="SSF52402">
    <property type="entry name" value="Adenine nucleotide alpha hydrolases-like"/>
    <property type="match status" value="1"/>
</dbReference>
<gene>
    <name evidence="4" type="ORF">H7R52_08915</name>
    <name evidence="6" type="ORF">HAU20_02775</name>
    <name evidence="5" type="ORF">HAU43_06390</name>
</gene>
<evidence type="ECO:0000313" key="4">
    <source>
        <dbReference type="EMBL" id="MBC6498796.1"/>
    </source>
</evidence>
<dbReference type="EMBL" id="JAAOCX010000006">
    <property type="protein sequence ID" value="MBJ7632711.1"/>
    <property type="molecule type" value="Genomic_DNA"/>
</dbReference>
<feature type="domain" description="UspA" evidence="3">
    <location>
        <begin position="7"/>
        <end position="145"/>
    </location>
</feature>
<dbReference type="Pfam" id="PF00582">
    <property type="entry name" value="Usp"/>
    <property type="match status" value="1"/>
</dbReference>
<dbReference type="EMBL" id="JAAOCP010000003">
    <property type="protein sequence ID" value="MBJ7638312.1"/>
    <property type="molecule type" value="Genomic_DNA"/>
</dbReference>
<dbReference type="Proteomes" id="UP000650485">
    <property type="component" value="Unassembled WGS sequence"/>
</dbReference>
<dbReference type="GO" id="GO:0005737">
    <property type="term" value="C:cytoplasm"/>
    <property type="evidence" value="ECO:0007669"/>
    <property type="project" value="UniProtKB-SubCell"/>
</dbReference>
<comment type="caution">
    <text evidence="4">The sequence shown here is derived from an EMBL/GenBank/DDBJ whole genome shotgun (WGS) entry which is preliminary data.</text>
</comment>
<dbReference type="EMBL" id="JACSZT010000007">
    <property type="protein sequence ID" value="MBC6498796.1"/>
    <property type="molecule type" value="Genomic_DNA"/>
</dbReference>
<sequence>MVEAKHFKHVLAAVDDSELGQLALVNAIHQAQEDGSKLTILSVFEADQMNVFDYFSKEKNAAAREDVEQALERYRQVAVDAGVPNIETLLSEGEPGEVIVKDVIPSINPDMVVIGSHSQKGAEKYFGSQSSYVANNAPITVMIVR</sequence>
<dbReference type="InterPro" id="IPR006015">
    <property type="entry name" value="Universal_stress_UspA"/>
</dbReference>
<evidence type="ECO:0000256" key="1">
    <source>
        <dbReference type="ARBA" id="ARBA00008791"/>
    </source>
</evidence>
<organism evidence="4 7">
    <name type="scientific">Weissella confusa</name>
    <name type="common">Lactobacillus confusus</name>
    <dbReference type="NCBI Taxonomy" id="1583"/>
    <lineage>
        <taxon>Bacteria</taxon>
        <taxon>Bacillati</taxon>
        <taxon>Bacillota</taxon>
        <taxon>Bacilli</taxon>
        <taxon>Lactobacillales</taxon>
        <taxon>Lactobacillaceae</taxon>
        <taxon>Weissella</taxon>
    </lineage>
</organism>
<accession>A0A0R2F260</accession>
<dbReference type="CDD" id="cd00293">
    <property type="entry name" value="USP-like"/>
    <property type="match status" value="1"/>
</dbReference>
<protein>
    <recommendedName>
        <fullName evidence="2">Universal stress protein</fullName>
    </recommendedName>
</protein>
<name>A0A0R2F260_WEICO</name>
<evidence type="ECO:0000259" key="3">
    <source>
        <dbReference type="Pfam" id="PF00582"/>
    </source>
</evidence>
<reference evidence="4" key="2">
    <citation type="submission" date="2020-08" db="EMBL/GenBank/DDBJ databases">
        <title>Complete genome sequence of Weissella confusa strain FS54 provides insights into metabolic potential.</title>
        <authorList>
            <person name="Fhoula I."/>
            <person name="Najjari A."/>
            <person name="Lekired A."/>
            <person name="Bessrour-Aouam N."/>
            <person name="Jaballah S."/>
            <person name="Klibi N."/>
            <person name="Ouzari H.-I."/>
        </authorList>
    </citation>
    <scope>NUCLEOTIDE SEQUENCE</scope>
    <source>
        <strain evidence="4">FS54</strain>
    </source>
</reference>
<proteinExistence type="inferred from homology"/>
<dbReference type="InterPro" id="IPR014729">
    <property type="entry name" value="Rossmann-like_a/b/a_fold"/>
</dbReference>
<evidence type="ECO:0000313" key="8">
    <source>
        <dbReference type="Proteomes" id="UP000728106"/>
    </source>
</evidence>
<dbReference type="PRINTS" id="PR01438">
    <property type="entry name" value="UNVRSLSTRESS"/>
</dbReference>
<evidence type="ECO:0000313" key="5">
    <source>
        <dbReference type="EMBL" id="MBJ7632711.1"/>
    </source>
</evidence>
<keyword evidence="8" id="KW-1185">Reference proteome</keyword>
<keyword evidence="2" id="KW-0963">Cytoplasm</keyword>
<dbReference type="PANTHER" id="PTHR46268:SF15">
    <property type="entry name" value="UNIVERSAL STRESS PROTEIN HP_0031"/>
    <property type="match status" value="1"/>
</dbReference>
<dbReference type="Gene3D" id="3.40.50.620">
    <property type="entry name" value="HUPs"/>
    <property type="match status" value="1"/>
</dbReference>
<evidence type="ECO:0000256" key="2">
    <source>
        <dbReference type="PIRNR" id="PIRNR006276"/>
    </source>
</evidence>
<comment type="similarity">
    <text evidence="1 2">Belongs to the universal stress protein A family.</text>
</comment>
<dbReference type="GeneID" id="57978218"/>
<reference evidence="5 8" key="3">
    <citation type="journal article" date="2021" name="Int. J. Food Microbiol.">
        <title>Safety demonstration of a microbial species for use in the food chain: Weissella confusa.</title>
        <authorList>
            <person name="Bourdichon F."/>
            <person name="Patrone V."/>
            <person name="Fontana A."/>
            <person name="Milani G."/>
            <person name="Morelli L."/>
        </authorList>
    </citation>
    <scope>NUCLEOTIDE SEQUENCE [LARGE SCALE GENOMIC DNA]</scope>
    <source>
        <strain evidence="5">CCUG 30943</strain>
        <strain evidence="6 8">CCUG 43002</strain>
    </source>
</reference>
<dbReference type="Proteomes" id="UP000728106">
    <property type="component" value="Unassembled WGS sequence"/>
</dbReference>
<dbReference type="PIRSF" id="PIRSF006276">
    <property type="entry name" value="UspA"/>
    <property type="match status" value="1"/>
</dbReference>